<proteinExistence type="predicted"/>
<sequence length="227" mass="24246">MKAGTIRRGAAALSAVAIVVGGAMVGGVGTATAQVWYDPWNPLLQLEVDILNSVGSSDRVGCPDSFYHTDRLVFGGMTLRRSVNTNEVRGGYYAVDYDITTDDNTDVITRFTDYPPSPDYKLKETHIYWAETIDGVLHPRNDPNPTLTVDAQTGAVTVTGAYPITTNFVFTYEGIPSSAREGSIQQSGAGITVGGLEPQDWPVIEGNSFEVAKTPLTCGPSPLTPQG</sequence>
<name>A0ABW4P191_9NOCA</name>
<evidence type="ECO:0000313" key="1">
    <source>
        <dbReference type="EMBL" id="MFD1812242.1"/>
    </source>
</evidence>
<dbReference type="EMBL" id="JBHUFB010000009">
    <property type="protein sequence ID" value="MFD1812242.1"/>
    <property type="molecule type" value="Genomic_DNA"/>
</dbReference>
<reference evidence="2" key="1">
    <citation type="journal article" date="2019" name="Int. J. Syst. Evol. Microbiol.">
        <title>The Global Catalogue of Microorganisms (GCM) 10K type strain sequencing project: providing services to taxonomists for standard genome sequencing and annotation.</title>
        <authorList>
            <consortium name="The Broad Institute Genomics Platform"/>
            <consortium name="The Broad Institute Genome Sequencing Center for Infectious Disease"/>
            <person name="Wu L."/>
            <person name="Ma J."/>
        </authorList>
    </citation>
    <scope>NUCLEOTIDE SEQUENCE [LARGE SCALE GENOMIC DNA]</scope>
    <source>
        <strain evidence="2">DT72</strain>
    </source>
</reference>
<dbReference type="Proteomes" id="UP001597286">
    <property type="component" value="Unassembled WGS sequence"/>
</dbReference>
<evidence type="ECO:0000313" key="2">
    <source>
        <dbReference type="Proteomes" id="UP001597286"/>
    </source>
</evidence>
<comment type="caution">
    <text evidence="1">The sequence shown here is derived from an EMBL/GenBank/DDBJ whole genome shotgun (WGS) entry which is preliminary data.</text>
</comment>
<gene>
    <name evidence="1" type="ORF">ACFSJG_08450</name>
</gene>
<protein>
    <submittedName>
        <fullName evidence="1">Uncharacterized protein</fullName>
    </submittedName>
</protein>
<keyword evidence="2" id="KW-1185">Reference proteome</keyword>
<accession>A0ABW4P191</accession>
<dbReference type="RefSeq" id="WP_378484758.1">
    <property type="nucleotide sequence ID" value="NZ_JBHUFB010000009.1"/>
</dbReference>
<organism evidence="1 2">
    <name type="scientific">Rhodococcus gannanensis</name>
    <dbReference type="NCBI Taxonomy" id="1960308"/>
    <lineage>
        <taxon>Bacteria</taxon>
        <taxon>Bacillati</taxon>
        <taxon>Actinomycetota</taxon>
        <taxon>Actinomycetes</taxon>
        <taxon>Mycobacteriales</taxon>
        <taxon>Nocardiaceae</taxon>
        <taxon>Rhodococcus</taxon>
    </lineage>
</organism>